<dbReference type="CDD" id="cd03138">
    <property type="entry name" value="GATase1_AraC_2"/>
    <property type="match status" value="1"/>
</dbReference>
<dbReference type="Gene3D" id="1.10.10.60">
    <property type="entry name" value="Homeodomain-like"/>
    <property type="match status" value="2"/>
</dbReference>
<dbReference type="SUPFAM" id="SSF52317">
    <property type="entry name" value="Class I glutamine amidotransferase-like"/>
    <property type="match status" value="1"/>
</dbReference>
<dbReference type="Proteomes" id="UP001179121">
    <property type="component" value="Chromosome"/>
</dbReference>
<evidence type="ECO:0000259" key="4">
    <source>
        <dbReference type="PROSITE" id="PS01124"/>
    </source>
</evidence>
<dbReference type="SMART" id="SM00342">
    <property type="entry name" value="HTH_ARAC"/>
    <property type="match status" value="1"/>
</dbReference>
<evidence type="ECO:0000256" key="3">
    <source>
        <dbReference type="ARBA" id="ARBA00023163"/>
    </source>
</evidence>
<evidence type="ECO:0000313" key="6">
    <source>
        <dbReference type="Proteomes" id="UP001179121"/>
    </source>
</evidence>
<proteinExistence type="predicted"/>
<evidence type="ECO:0000256" key="1">
    <source>
        <dbReference type="ARBA" id="ARBA00023015"/>
    </source>
</evidence>
<dbReference type="PROSITE" id="PS01124">
    <property type="entry name" value="HTH_ARAC_FAMILY_2"/>
    <property type="match status" value="1"/>
</dbReference>
<dbReference type="SUPFAM" id="SSF46689">
    <property type="entry name" value="Homeodomain-like"/>
    <property type="match status" value="2"/>
</dbReference>
<dbReference type="EMBL" id="OX365700">
    <property type="protein sequence ID" value="CAI4029720.1"/>
    <property type="molecule type" value="Genomic_DNA"/>
</dbReference>
<dbReference type="AlphaFoldDB" id="A0AA86T0T1"/>
<dbReference type="GO" id="GO:0043565">
    <property type="term" value="F:sequence-specific DNA binding"/>
    <property type="evidence" value="ECO:0007669"/>
    <property type="project" value="InterPro"/>
</dbReference>
<dbReference type="GO" id="GO:0003700">
    <property type="term" value="F:DNA-binding transcription factor activity"/>
    <property type="evidence" value="ECO:0007669"/>
    <property type="project" value="InterPro"/>
</dbReference>
<reference evidence="5" key="1">
    <citation type="submission" date="2022-10" db="EMBL/GenBank/DDBJ databases">
        <authorList>
            <person name="Koch H."/>
        </authorList>
    </citation>
    <scope>NUCLEOTIDE SEQUENCE</scope>
    <source>
        <strain evidence="5">DNF</strain>
    </source>
</reference>
<keyword evidence="6" id="KW-1185">Reference proteome</keyword>
<dbReference type="PANTHER" id="PTHR43130:SF11">
    <property type="entry name" value="TRANSCRIPTIONAL REGULATORY PROTEIN"/>
    <property type="match status" value="1"/>
</dbReference>
<name>A0AA86T0T1_9BACT</name>
<dbReference type="InterPro" id="IPR009057">
    <property type="entry name" value="Homeodomain-like_sf"/>
</dbReference>
<evidence type="ECO:0000313" key="5">
    <source>
        <dbReference type="EMBL" id="CAI4029720.1"/>
    </source>
</evidence>
<dbReference type="Gene3D" id="3.40.50.880">
    <property type="match status" value="1"/>
</dbReference>
<gene>
    <name evidence="5" type="ORF">DNFV4_00138</name>
</gene>
<dbReference type="KEGG" id="nti:DNFV4_00138"/>
<dbReference type="InterPro" id="IPR052158">
    <property type="entry name" value="INH-QAR"/>
</dbReference>
<dbReference type="PANTHER" id="PTHR43130">
    <property type="entry name" value="ARAC-FAMILY TRANSCRIPTIONAL REGULATOR"/>
    <property type="match status" value="1"/>
</dbReference>
<keyword evidence="3" id="KW-0804">Transcription</keyword>
<sequence length="334" mass="37068">MSPLSGMYDVLTCFEFLGSLDEAVPSSAPFRVEFVSTRGGRVETASGLPVEVHRSLGEVTSTEIVIVPSLLVEHGDWVPGRHAEMVRWLLEMNRRGALLCSACSGVLLLAETGLLDGEDATIHWAYAPTFRKNFPAVRLSLEKVLVASGERAQFVMAGASASWHDLVLYLVARFVGPTAAQAISKFMLLQWHQDGQTPYIAFRPSLDHGDAMVLATQEWLAGHFSVAKPVEEAVKRSGLPERSFNRRFTQATGYSPMAYIQNLRVHEAKRRLERTEEAIDEISWNVGYEDPAFFRRLFKRLTGITPGAYRRKFKVPLVTTNTLPSGQTGALSRS</sequence>
<dbReference type="InterPro" id="IPR018062">
    <property type="entry name" value="HTH_AraC-typ_CS"/>
</dbReference>
<dbReference type="PROSITE" id="PS00041">
    <property type="entry name" value="HTH_ARAC_FAMILY_1"/>
    <property type="match status" value="1"/>
</dbReference>
<dbReference type="InterPro" id="IPR029062">
    <property type="entry name" value="Class_I_gatase-like"/>
</dbReference>
<organism evidence="5 6">
    <name type="scientific">Nitrospira tepida</name>
    <dbReference type="NCBI Taxonomy" id="2973512"/>
    <lineage>
        <taxon>Bacteria</taxon>
        <taxon>Pseudomonadati</taxon>
        <taxon>Nitrospirota</taxon>
        <taxon>Nitrospiria</taxon>
        <taxon>Nitrospirales</taxon>
        <taxon>Nitrospiraceae</taxon>
        <taxon>Nitrospira</taxon>
    </lineage>
</organism>
<dbReference type="InterPro" id="IPR020449">
    <property type="entry name" value="Tscrpt_reg_AraC-type_HTH"/>
</dbReference>
<dbReference type="Pfam" id="PF01965">
    <property type="entry name" value="DJ-1_PfpI"/>
    <property type="match status" value="1"/>
</dbReference>
<dbReference type="Pfam" id="PF12833">
    <property type="entry name" value="HTH_18"/>
    <property type="match status" value="1"/>
</dbReference>
<evidence type="ECO:0000256" key="2">
    <source>
        <dbReference type="ARBA" id="ARBA00023125"/>
    </source>
</evidence>
<keyword evidence="1" id="KW-0805">Transcription regulation</keyword>
<keyword evidence="2" id="KW-0238">DNA-binding</keyword>
<dbReference type="PRINTS" id="PR00032">
    <property type="entry name" value="HTHARAC"/>
</dbReference>
<dbReference type="InterPro" id="IPR002818">
    <property type="entry name" value="DJ-1/PfpI"/>
</dbReference>
<protein>
    <submittedName>
        <fullName evidence="5">Transcriptional regulator</fullName>
    </submittedName>
</protein>
<feature type="domain" description="HTH araC/xylS-type" evidence="4">
    <location>
        <begin position="214"/>
        <end position="312"/>
    </location>
</feature>
<accession>A0AA86T0T1</accession>
<dbReference type="InterPro" id="IPR018060">
    <property type="entry name" value="HTH_AraC"/>
</dbReference>